<reference evidence="5 6" key="1">
    <citation type="submission" date="2015-01" db="EMBL/GenBank/DDBJ databases">
        <title>Ahrensia donghaiensis sp. nov., a novel dimethylsulphoniopropionate-cleavage bacterium isolated from seawater and emended descriptions of the genus Ahrensia and Ahrensia kielensis.</title>
        <authorList>
            <person name="Liu J."/>
        </authorList>
    </citation>
    <scope>NUCLEOTIDE SEQUENCE [LARGE SCALE GENOMIC DNA]</scope>
    <source>
        <strain evidence="5 6">LZD062</strain>
    </source>
</reference>
<keyword evidence="3" id="KW-1133">Transmembrane helix</keyword>
<organism evidence="5 6">
    <name type="scientific">Ahrensia marina</name>
    <dbReference type="NCBI Taxonomy" id="1514904"/>
    <lineage>
        <taxon>Bacteria</taxon>
        <taxon>Pseudomonadati</taxon>
        <taxon>Pseudomonadota</taxon>
        <taxon>Alphaproteobacteria</taxon>
        <taxon>Hyphomicrobiales</taxon>
        <taxon>Ahrensiaceae</taxon>
        <taxon>Ahrensia</taxon>
    </lineage>
</organism>
<dbReference type="PANTHER" id="PTHR45138:SF9">
    <property type="entry name" value="DIGUANYLATE CYCLASE DGCM-RELATED"/>
    <property type="match status" value="1"/>
</dbReference>
<accession>A0A0M9GPS4</accession>
<dbReference type="GO" id="GO:1902201">
    <property type="term" value="P:negative regulation of bacterial-type flagellum-dependent cell motility"/>
    <property type="evidence" value="ECO:0007669"/>
    <property type="project" value="TreeGrafter"/>
</dbReference>
<keyword evidence="3" id="KW-0472">Membrane</keyword>
<dbReference type="InterPro" id="IPR043128">
    <property type="entry name" value="Rev_trsase/Diguanyl_cyclase"/>
</dbReference>
<dbReference type="STRING" id="1514904.SU32_00750"/>
<dbReference type="EMBL" id="JXMU01000001">
    <property type="protein sequence ID" value="KPB02840.1"/>
    <property type="molecule type" value="Genomic_DNA"/>
</dbReference>
<dbReference type="Gene3D" id="3.30.70.270">
    <property type="match status" value="1"/>
</dbReference>
<dbReference type="NCBIfam" id="TIGR00254">
    <property type="entry name" value="GGDEF"/>
    <property type="match status" value="1"/>
</dbReference>
<dbReference type="RefSeq" id="WP_053997402.1">
    <property type="nucleotide sequence ID" value="NZ_JXMU01000001.1"/>
</dbReference>
<dbReference type="SUPFAM" id="SSF55073">
    <property type="entry name" value="Nucleotide cyclase"/>
    <property type="match status" value="1"/>
</dbReference>
<evidence type="ECO:0000313" key="5">
    <source>
        <dbReference type="EMBL" id="KPB02840.1"/>
    </source>
</evidence>
<comment type="catalytic activity">
    <reaction evidence="2">
        <text>2 GTP = 3',3'-c-di-GMP + 2 diphosphate</text>
        <dbReference type="Rhea" id="RHEA:24898"/>
        <dbReference type="ChEBI" id="CHEBI:33019"/>
        <dbReference type="ChEBI" id="CHEBI:37565"/>
        <dbReference type="ChEBI" id="CHEBI:58805"/>
        <dbReference type="EC" id="2.7.7.65"/>
    </reaction>
</comment>
<keyword evidence="6" id="KW-1185">Reference proteome</keyword>
<feature type="domain" description="GGDEF" evidence="4">
    <location>
        <begin position="132"/>
        <end position="261"/>
    </location>
</feature>
<gene>
    <name evidence="5" type="ORF">SU32_00750</name>
</gene>
<sequence>MRLHRAEIFFLGYAALTAAATYLIFLLKRYLDGRIDDGYADINALSDFNTLLLGTLGIMICGLLIAMLGIYPALRSALKEHGRLSEVTQDLTKKSATYQHAALTDPLTGLHNRRYFDDALEQYQQEFSAIGHPLGVILLDLDHFKSINDTYGHDIGDDVLKTIAKCLLDYTRFHDVVARVGGEEFAILAPNLDSTALNKLSNRIRNAISEITLKSDENCFRVTCSMGITIWDGKETPAAFIKRADKNLYAAKSGGRNRVVS</sequence>
<dbReference type="InterPro" id="IPR029787">
    <property type="entry name" value="Nucleotide_cyclase"/>
</dbReference>
<comment type="caution">
    <text evidence="5">The sequence shown here is derived from an EMBL/GenBank/DDBJ whole genome shotgun (WGS) entry which is preliminary data.</text>
</comment>
<dbReference type="GO" id="GO:0052621">
    <property type="term" value="F:diguanylate cyclase activity"/>
    <property type="evidence" value="ECO:0007669"/>
    <property type="project" value="UniProtKB-EC"/>
</dbReference>
<dbReference type="InterPro" id="IPR000160">
    <property type="entry name" value="GGDEF_dom"/>
</dbReference>
<dbReference type="FunFam" id="3.30.70.270:FF:000001">
    <property type="entry name" value="Diguanylate cyclase domain protein"/>
    <property type="match status" value="1"/>
</dbReference>
<protein>
    <recommendedName>
        <fullName evidence="1">diguanylate cyclase</fullName>
        <ecNumber evidence="1">2.7.7.65</ecNumber>
    </recommendedName>
</protein>
<dbReference type="PATRIC" id="fig|1514904.3.peg.153"/>
<dbReference type="GO" id="GO:0005886">
    <property type="term" value="C:plasma membrane"/>
    <property type="evidence" value="ECO:0007669"/>
    <property type="project" value="TreeGrafter"/>
</dbReference>
<dbReference type="AlphaFoldDB" id="A0A0M9GPS4"/>
<evidence type="ECO:0000313" key="6">
    <source>
        <dbReference type="Proteomes" id="UP000038011"/>
    </source>
</evidence>
<dbReference type="CDD" id="cd01949">
    <property type="entry name" value="GGDEF"/>
    <property type="match status" value="1"/>
</dbReference>
<dbReference type="Pfam" id="PF00990">
    <property type="entry name" value="GGDEF"/>
    <property type="match status" value="1"/>
</dbReference>
<keyword evidence="3" id="KW-0812">Transmembrane</keyword>
<dbReference type="OrthoDB" id="9812260at2"/>
<evidence type="ECO:0000256" key="2">
    <source>
        <dbReference type="ARBA" id="ARBA00034247"/>
    </source>
</evidence>
<evidence type="ECO:0000259" key="4">
    <source>
        <dbReference type="PROSITE" id="PS50887"/>
    </source>
</evidence>
<proteinExistence type="predicted"/>
<dbReference type="GO" id="GO:0043709">
    <property type="term" value="P:cell adhesion involved in single-species biofilm formation"/>
    <property type="evidence" value="ECO:0007669"/>
    <property type="project" value="TreeGrafter"/>
</dbReference>
<dbReference type="PROSITE" id="PS50887">
    <property type="entry name" value="GGDEF"/>
    <property type="match status" value="1"/>
</dbReference>
<name>A0A0M9GPS4_9HYPH</name>
<feature type="transmembrane region" description="Helical" evidence="3">
    <location>
        <begin position="9"/>
        <end position="31"/>
    </location>
</feature>
<dbReference type="SMART" id="SM00267">
    <property type="entry name" value="GGDEF"/>
    <property type="match status" value="1"/>
</dbReference>
<evidence type="ECO:0000256" key="3">
    <source>
        <dbReference type="SAM" id="Phobius"/>
    </source>
</evidence>
<evidence type="ECO:0000256" key="1">
    <source>
        <dbReference type="ARBA" id="ARBA00012528"/>
    </source>
</evidence>
<dbReference type="Proteomes" id="UP000038011">
    <property type="component" value="Unassembled WGS sequence"/>
</dbReference>
<feature type="transmembrane region" description="Helical" evidence="3">
    <location>
        <begin position="51"/>
        <end position="74"/>
    </location>
</feature>
<dbReference type="EC" id="2.7.7.65" evidence="1"/>
<dbReference type="InterPro" id="IPR050469">
    <property type="entry name" value="Diguanylate_Cyclase"/>
</dbReference>
<dbReference type="PANTHER" id="PTHR45138">
    <property type="entry name" value="REGULATORY COMPONENTS OF SENSORY TRANSDUCTION SYSTEM"/>
    <property type="match status" value="1"/>
</dbReference>